<dbReference type="GO" id="GO:0005524">
    <property type="term" value="F:ATP binding"/>
    <property type="evidence" value="ECO:0007669"/>
    <property type="project" value="UniProtKB-UniRule"/>
</dbReference>
<feature type="domain" description="Protein kinase" evidence="12">
    <location>
        <begin position="12"/>
        <end position="257"/>
    </location>
</feature>
<protein>
    <recommendedName>
        <fullName evidence="2">non-specific serine/threonine protein kinase</fullName>
        <ecNumber evidence="2">2.7.11.1</ecNumber>
    </recommendedName>
</protein>
<keyword evidence="5 10" id="KW-0547">Nucleotide-binding</keyword>
<comment type="similarity">
    <text evidence="1">Belongs to the protein kinase superfamily. NEK Ser/Thr protein kinase family. NIMA subfamily.</text>
</comment>
<comment type="catalytic activity">
    <reaction evidence="9">
        <text>L-seryl-[protein] + ATP = O-phospho-L-seryl-[protein] + ADP + H(+)</text>
        <dbReference type="Rhea" id="RHEA:17989"/>
        <dbReference type="Rhea" id="RHEA-COMP:9863"/>
        <dbReference type="Rhea" id="RHEA-COMP:11604"/>
        <dbReference type="ChEBI" id="CHEBI:15378"/>
        <dbReference type="ChEBI" id="CHEBI:29999"/>
        <dbReference type="ChEBI" id="CHEBI:30616"/>
        <dbReference type="ChEBI" id="CHEBI:83421"/>
        <dbReference type="ChEBI" id="CHEBI:456216"/>
        <dbReference type="EC" id="2.7.11.1"/>
    </reaction>
</comment>
<dbReference type="Proteomes" id="UP001201812">
    <property type="component" value="Unassembled WGS sequence"/>
</dbReference>
<evidence type="ECO:0000256" key="2">
    <source>
        <dbReference type="ARBA" id="ARBA00012513"/>
    </source>
</evidence>
<accession>A0AAD4NCX8</accession>
<dbReference type="PROSITE" id="PS50011">
    <property type="entry name" value="PROTEIN_KINASE_DOM"/>
    <property type="match status" value="1"/>
</dbReference>
<keyword evidence="3 11" id="KW-0723">Serine/threonine-protein kinase</keyword>
<dbReference type="InterPro" id="IPR000719">
    <property type="entry name" value="Prot_kinase_dom"/>
</dbReference>
<organism evidence="13 14">
    <name type="scientific">Ditylenchus destructor</name>
    <dbReference type="NCBI Taxonomy" id="166010"/>
    <lineage>
        <taxon>Eukaryota</taxon>
        <taxon>Metazoa</taxon>
        <taxon>Ecdysozoa</taxon>
        <taxon>Nematoda</taxon>
        <taxon>Chromadorea</taxon>
        <taxon>Rhabditida</taxon>
        <taxon>Tylenchina</taxon>
        <taxon>Tylenchomorpha</taxon>
        <taxon>Sphaerularioidea</taxon>
        <taxon>Anguinidae</taxon>
        <taxon>Anguininae</taxon>
        <taxon>Ditylenchus</taxon>
    </lineage>
</organism>
<dbReference type="PROSITE" id="PS00108">
    <property type="entry name" value="PROTEIN_KINASE_ST"/>
    <property type="match status" value="1"/>
</dbReference>
<keyword evidence="4" id="KW-0808">Transferase</keyword>
<dbReference type="InterPro" id="IPR011009">
    <property type="entry name" value="Kinase-like_dom_sf"/>
</dbReference>
<evidence type="ECO:0000256" key="4">
    <source>
        <dbReference type="ARBA" id="ARBA00022679"/>
    </source>
</evidence>
<dbReference type="AlphaFoldDB" id="A0AAD4NCX8"/>
<keyword evidence="6 13" id="KW-0418">Kinase</keyword>
<dbReference type="SMART" id="SM00220">
    <property type="entry name" value="S_TKc"/>
    <property type="match status" value="1"/>
</dbReference>
<evidence type="ECO:0000256" key="11">
    <source>
        <dbReference type="RuleBase" id="RU000304"/>
    </source>
</evidence>
<gene>
    <name evidence="13" type="ORF">DdX_05799</name>
</gene>
<dbReference type="InterPro" id="IPR017441">
    <property type="entry name" value="Protein_kinase_ATP_BS"/>
</dbReference>
<evidence type="ECO:0000256" key="8">
    <source>
        <dbReference type="ARBA" id="ARBA00047899"/>
    </source>
</evidence>
<proteinExistence type="inferred from homology"/>
<dbReference type="PROSITE" id="PS00107">
    <property type="entry name" value="PROTEIN_KINASE_ATP"/>
    <property type="match status" value="1"/>
</dbReference>
<evidence type="ECO:0000256" key="3">
    <source>
        <dbReference type="ARBA" id="ARBA00022527"/>
    </source>
</evidence>
<evidence type="ECO:0000256" key="10">
    <source>
        <dbReference type="PROSITE-ProRule" id="PRU10141"/>
    </source>
</evidence>
<dbReference type="EC" id="2.7.11.1" evidence="2"/>
<dbReference type="EMBL" id="JAKKPZ010000006">
    <property type="protein sequence ID" value="KAI1720409.1"/>
    <property type="molecule type" value="Genomic_DNA"/>
</dbReference>
<comment type="catalytic activity">
    <reaction evidence="8">
        <text>L-threonyl-[protein] + ATP = O-phospho-L-threonyl-[protein] + ADP + H(+)</text>
        <dbReference type="Rhea" id="RHEA:46608"/>
        <dbReference type="Rhea" id="RHEA-COMP:11060"/>
        <dbReference type="Rhea" id="RHEA-COMP:11605"/>
        <dbReference type="ChEBI" id="CHEBI:15378"/>
        <dbReference type="ChEBI" id="CHEBI:30013"/>
        <dbReference type="ChEBI" id="CHEBI:30616"/>
        <dbReference type="ChEBI" id="CHEBI:61977"/>
        <dbReference type="ChEBI" id="CHEBI:456216"/>
        <dbReference type="EC" id="2.7.11.1"/>
    </reaction>
</comment>
<dbReference type="Gene3D" id="1.10.510.10">
    <property type="entry name" value="Transferase(Phosphotransferase) domain 1"/>
    <property type="match status" value="1"/>
</dbReference>
<evidence type="ECO:0000256" key="1">
    <source>
        <dbReference type="ARBA" id="ARBA00010886"/>
    </source>
</evidence>
<evidence type="ECO:0000313" key="13">
    <source>
        <dbReference type="EMBL" id="KAI1720409.1"/>
    </source>
</evidence>
<evidence type="ECO:0000256" key="7">
    <source>
        <dbReference type="ARBA" id="ARBA00022840"/>
    </source>
</evidence>
<evidence type="ECO:0000256" key="6">
    <source>
        <dbReference type="ARBA" id="ARBA00022777"/>
    </source>
</evidence>
<reference evidence="13" key="1">
    <citation type="submission" date="2022-01" db="EMBL/GenBank/DDBJ databases">
        <title>Genome Sequence Resource for Two Populations of Ditylenchus destructor, the Migratory Endoparasitic Phytonematode.</title>
        <authorList>
            <person name="Zhang H."/>
            <person name="Lin R."/>
            <person name="Xie B."/>
        </authorList>
    </citation>
    <scope>NUCLEOTIDE SEQUENCE</scope>
    <source>
        <strain evidence="13">BazhouSP</strain>
    </source>
</reference>
<dbReference type="InterPro" id="IPR051131">
    <property type="entry name" value="NEK_Ser/Thr_kinase_NIMA"/>
</dbReference>
<dbReference type="SUPFAM" id="SSF56112">
    <property type="entry name" value="Protein kinase-like (PK-like)"/>
    <property type="match status" value="1"/>
</dbReference>
<dbReference type="GO" id="GO:0004674">
    <property type="term" value="F:protein serine/threonine kinase activity"/>
    <property type="evidence" value="ECO:0007669"/>
    <property type="project" value="UniProtKB-KW"/>
</dbReference>
<keyword evidence="7 10" id="KW-0067">ATP-binding</keyword>
<dbReference type="PANTHER" id="PTHR44899">
    <property type="entry name" value="CAMK FAMILY PROTEIN KINASE"/>
    <property type="match status" value="1"/>
</dbReference>
<keyword evidence="14" id="KW-1185">Reference proteome</keyword>
<comment type="caution">
    <text evidence="13">The sequence shown here is derived from an EMBL/GenBank/DDBJ whole genome shotgun (WGS) entry which is preliminary data.</text>
</comment>
<evidence type="ECO:0000256" key="9">
    <source>
        <dbReference type="ARBA" id="ARBA00048679"/>
    </source>
</evidence>
<evidence type="ECO:0000256" key="5">
    <source>
        <dbReference type="ARBA" id="ARBA00022741"/>
    </source>
</evidence>
<name>A0AAD4NCX8_9BILA</name>
<dbReference type="PANTHER" id="PTHR44899:SF3">
    <property type="entry name" value="SERINE_THREONINE-PROTEIN KINASE NEK1"/>
    <property type="match status" value="1"/>
</dbReference>
<dbReference type="PIRSF" id="PIRSF000654">
    <property type="entry name" value="Integrin-linked_kinase"/>
    <property type="match status" value="1"/>
</dbReference>
<evidence type="ECO:0000313" key="14">
    <source>
        <dbReference type="Proteomes" id="UP001201812"/>
    </source>
</evidence>
<evidence type="ECO:0000259" key="12">
    <source>
        <dbReference type="PROSITE" id="PS50011"/>
    </source>
</evidence>
<sequence length="257" mass="29301">MEKACYRDVLRYRKIRQVGTGAFGRCFLCEKPDGSLVVLKKTKYCEKALDEARLLSELKHTNIVRIYEAQRSEHCLYIILEFMEGGNMDVLIKARKEEPFEDSVILSYSKQLAEALKFIHSKHVIHRDVKPANILLDADHTTVKLSDFGISTRLVENEQAHGKIGTSSYMAPEMLEGRDYDFKCDIWSFGCVLYELVERRRMFSGSLEVAIQNKICSGSYTLPVGSKFSPLIQMLLSNSVSARPTAEDLIQQLNQFS</sequence>
<dbReference type="Pfam" id="PF00069">
    <property type="entry name" value="Pkinase"/>
    <property type="match status" value="1"/>
</dbReference>
<dbReference type="InterPro" id="IPR008271">
    <property type="entry name" value="Ser/Thr_kinase_AS"/>
</dbReference>
<feature type="binding site" evidence="10">
    <location>
        <position position="40"/>
    </location>
    <ligand>
        <name>ATP</name>
        <dbReference type="ChEBI" id="CHEBI:30616"/>
    </ligand>
</feature>